<dbReference type="Proteomes" id="UP000789396">
    <property type="component" value="Unassembled WGS sequence"/>
</dbReference>
<evidence type="ECO:0000313" key="2">
    <source>
        <dbReference type="EMBL" id="CAG8705038.1"/>
    </source>
</evidence>
<name>A0A9N9HTQ6_9GLOM</name>
<keyword evidence="3" id="KW-1185">Reference proteome</keyword>
<dbReference type="OrthoDB" id="2396694at2759"/>
<proteinExistence type="predicted"/>
<feature type="transmembrane region" description="Helical" evidence="1">
    <location>
        <begin position="36"/>
        <end position="57"/>
    </location>
</feature>
<protein>
    <submittedName>
        <fullName evidence="2">17887_t:CDS:1</fullName>
    </submittedName>
</protein>
<feature type="non-terminal residue" evidence="2">
    <location>
        <position position="59"/>
    </location>
</feature>
<accession>A0A9N9HTQ6</accession>
<keyword evidence="1" id="KW-0812">Transmembrane</keyword>
<evidence type="ECO:0000256" key="1">
    <source>
        <dbReference type="SAM" id="Phobius"/>
    </source>
</evidence>
<sequence>MVLISIGQLIPWSIKIANDGYASKVGDDLEKKYRTYGLLLTVILHMIGWVGLGAFLLDP</sequence>
<keyword evidence="1" id="KW-0472">Membrane</keyword>
<evidence type="ECO:0000313" key="3">
    <source>
        <dbReference type="Proteomes" id="UP000789396"/>
    </source>
</evidence>
<reference evidence="2" key="1">
    <citation type="submission" date="2021-06" db="EMBL/GenBank/DDBJ databases">
        <authorList>
            <person name="Kallberg Y."/>
            <person name="Tangrot J."/>
            <person name="Rosling A."/>
        </authorList>
    </citation>
    <scope>NUCLEOTIDE SEQUENCE</scope>
    <source>
        <strain evidence="2">IN212</strain>
    </source>
</reference>
<dbReference type="EMBL" id="CAJVPZ010021169">
    <property type="protein sequence ID" value="CAG8705038.1"/>
    <property type="molecule type" value="Genomic_DNA"/>
</dbReference>
<comment type="caution">
    <text evidence="2">The sequence shown here is derived from an EMBL/GenBank/DDBJ whole genome shotgun (WGS) entry which is preliminary data.</text>
</comment>
<dbReference type="AlphaFoldDB" id="A0A9N9HTQ6"/>
<keyword evidence="1" id="KW-1133">Transmembrane helix</keyword>
<gene>
    <name evidence="2" type="ORF">RFULGI_LOCUS10574</name>
</gene>
<organism evidence="2 3">
    <name type="scientific">Racocetra fulgida</name>
    <dbReference type="NCBI Taxonomy" id="60492"/>
    <lineage>
        <taxon>Eukaryota</taxon>
        <taxon>Fungi</taxon>
        <taxon>Fungi incertae sedis</taxon>
        <taxon>Mucoromycota</taxon>
        <taxon>Glomeromycotina</taxon>
        <taxon>Glomeromycetes</taxon>
        <taxon>Diversisporales</taxon>
        <taxon>Gigasporaceae</taxon>
        <taxon>Racocetra</taxon>
    </lineage>
</organism>